<name>A0A068TGD7_NEOGA</name>
<proteinExistence type="predicted"/>
<dbReference type="RefSeq" id="WP_051900440.1">
    <property type="nucleotide sequence ID" value="NZ_HG938356.1"/>
</dbReference>
<evidence type="ECO:0000313" key="4">
    <source>
        <dbReference type="Proteomes" id="UP000028186"/>
    </source>
</evidence>
<dbReference type="Pfam" id="PF01968">
    <property type="entry name" value="Hydantoinase_A"/>
    <property type="match status" value="1"/>
</dbReference>
<sequence length="682" mass="70551">MSSPETFVDTSLSVAVDIGGTFTDVALLDRATGKVWRAKTPSVPSDPSEAFLNGIRLALTDAGREASSLGQVLHGTTVATNMILEDKGARTALVTTKGFRHVLNIGRQDIPRKANLYTWVKPERPVPASRIVEIDERIAAGGAVLDALDEDSVRIAAEAIRGMDVEAVAVCLLHAFANPVHEKRAADILRAELPHLAVTTSTDVLPVVREFERTLTTVLNATVMPGVTTYVGRLEKRLEDEKVTAPLLLMQSNGGVAGAATIRQAPALTALSGPAAGVVGARSVAAACGIKDIITVDIGGTSADICLIKDGKIGLTQHGKVGEWPLPLPMVDMVTIGAGGGSIAKVADGTLTVGPQSAGARPGPAAYGHGGENPTVTDAHVVLGHLPARLLGGRMALDVEAARKAVDGKVANPLGLSTATAARGILAIVDNHMVGAVRVVSVERGHDPRDFTLVPFGGAGPLHGCALAELLGISRVMIAPAPGILCADGLLAADLKAEFSRTLPKAGAVDVATANGIIAELKTQASAWFETEGVAEKDRRIATVALLRYHGQGGELAVTWDETREAVEAAFAAEHKALYGFALEAAIELVTLRVEAAGITIEPPPAILDKGSDVTPFDYVPVHFESGVTSVPVVDRSTLGAGATFKGPMILTQLDTTTLVAPGWSGTVHGSGALLLTAKQDA</sequence>
<dbReference type="GO" id="GO:0005829">
    <property type="term" value="C:cytosol"/>
    <property type="evidence" value="ECO:0007669"/>
    <property type="project" value="TreeGrafter"/>
</dbReference>
<dbReference type="PANTHER" id="PTHR11365">
    <property type="entry name" value="5-OXOPROLINASE RELATED"/>
    <property type="match status" value="1"/>
</dbReference>
<dbReference type="AlphaFoldDB" id="A0A068TGD7"/>
<reference evidence="4" key="1">
    <citation type="journal article" date="2014" name="BMC Genomics">
        <title>Genome sequencing of two Neorhizobium galegae strains reveals a noeT gene responsible for the unusual acetylation of the nodulation factors.</title>
        <authorList>
            <person name="Osterman J."/>
            <person name="Marsh J."/>
            <person name="Laine P.K."/>
            <person name="Zeng Z."/>
            <person name="Alatalo E."/>
            <person name="Sullivan J.T."/>
            <person name="Young J.P."/>
            <person name="Thomas-Oates J."/>
            <person name="Paulin L."/>
            <person name="Lindstrom K."/>
        </authorList>
    </citation>
    <scope>NUCLEOTIDE SEQUENCE [LARGE SCALE GENOMIC DNA]</scope>
    <source>
        <strain evidence="4">HAMBI 1141</strain>
        <plasmid evidence="4">II</plasmid>
    </source>
</reference>
<dbReference type="InterPro" id="IPR043129">
    <property type="entry name" value="ATPase_NBD"/>
</dbReference>
<dbReference type="SUPFAM" id="SSF53067">
    <property type="entry name" value="Actin-like ATPase domain"/>
    <property type="match status" value="1"/>
</dbReference>
<evidence type="ECO:0000259" key="2">
    <source>
        <dbReference type="Pfam" id="PF05378"/>
    </source>
</evidence>
<dbReference type="InterPro" id="IPR008040">
    <property type="entry name" value="Hydant_A_N"/>
</dbReference>
<evidence type="ECO:0000259" key="1">
    <source>
        <dbReference type="Pfam" id="PF01968"/>
    </source>
</evidence>
<dbReference type="GO" id="GO:0017168">
    <property type="term" value="F:5-oxoprolinase (ATP-hydrolyzing) activity"/>
    <property type="evidence" value="ECO:0007669"/>
    <property type="project" value="TreeGrafter"/>
</dbReference>
<dbReference type="PATRIC" id="fig|1028801.3.peg.5282"/>
<dbReference type="PANTHER" id="PTHR11365:SF23">
    <property type="entry name" value="HYPOTHETICAL 5-OXOPROLINASE (EUROFUNG)-RELATED"/>
    <property type="match status" value="1"/>
</dbReference>
<dbReference type="KEGG" id="ngl:RG1141_PA06800"/>
<dbReference type="Proteomes" id="UP000028186">
    <property type="component" value="Plasmid pHAMBI1141a"/>
</dbReference>
<geneLocation type="plasmid" evidence="4">
    <name>II</name>
</geneLocation>
<dbReference type="InterPro" id="IPR002821">
    <property type="entry name" value="Hydantoinase_A"/>
</dbReference>
<dbReference type="InterPro" id="IPR045079">
    <property type="entry name" value="Oxoprolinase-like"/>
</dbReference>
<organism evidence="3 4">
    <name type="scientific">Neorhizobium galegae bv. officinalis bv. officinalis str. HAMBI 1141</name>
    <dbReference type="NCBI Taxonomy" id="1028801"/>
    <lineage>
        <taxon>Bacteria</taxon>
        <taxon>Pseudomonadati</taxon>
        <taxon>Pseudomonadota</taxon>
        <taxon>Alphaproteobacteria</taxon>
        <taxon>Hyphomicrobiales</taxon>
        <taxon>Rhizobiaceae</taxon>
        <taxon>Rhizobium/Agrobacterium group</taxon>
        <taxon>Neorhizobium</taxon>
    </lineage>
</organism>
<evidence type="ECO:0000313" key="3">
    <source>
        <dbReference type="EMBL" id="CDN57512.1"/>
    </source>
</evidence>
<dbReference type="HOGENOM" id="CLU_002157_1_2_5"/>
<keyword evidence="3" id="KW-0614">Plasmid</keyword>
<dbReference type="GO" id="GO:0006749">
    <property type="term" value="P:glutathione metabolic process"/>
    <property type="evidence" value="ECO:0007669"/>
    <property type="project" value="TreeGrafter"/>
</dbReference>
<dbReference type="Pfam" id="PF05378">
    <property type="entry name" value="Hydant_A_N"/>
    <property type="match status" value="1"/>
</dbReference>
<dbReference type="EMBL" id="HG938356">
    <property type="protein sequence ID" value="CDN57512.1"/>
    <property type="molecule type" value="Genomic_DNA"/>
</dbReference>
<accession>A0A068TGD7</accession>
<gene>
    <name evidence="3" type="ORF">RG1141_PA06800</name>
</gene>
<feature type="domain" description="Hydantoinase/oxoprolinase N-terminal" evidence="2">
    <location>
        <begin position="14"/>
        <end position="192"/>
    </location>
</feature>
<dbReference type="eggNOG" id="COG0145">
    <property type="taxonomic scope" value="Bacteria"/>
</dbReference>
<feature type="domain" description="Hydantoinase A/oxoprolinase" evidence="1">
    <location>
        <begin position="213"/>
        <end position="498"/>
    </location>
</feature>
<protein>
    <submittedName>
        <fullName evidence="3">N-methylhydantoinase A</fullName>
    </submittedName>
</protein>